<reference evidence="3 4" key="1">
    <citation type="submission" date="2016-06" db="EMBL/GenBank/DDBJ databases">
        <authorList>
            <person name="Kjaerup R.B."/>
            <person name="Dalgaard T.S."/>
            <person name="Juul-Madsen H.R."/>
        </authorList>
    </citation>
    <scope>NUCLEOTIDE SEQUENCE [LARGE SCALE GENOMIC DNA]</scope>
    <source>
        <strain evidence="3 4">DSM 43818</strain>
    </source>
</reference>
<feature type="region of interest" description="Disordered" evidence="1">
    <location>
        <begin position="58"/>
        <end position="137"/>
    </location>
</feature>
<keyword evidence="4" id="KW-1185">Reference proteome</keyword>
<protein>
    <submittedName>
        <fullName evidence="3">Uncharacterized protein</fullName>
    </submittedName>
</protein>
<dbReference type="EMBL" id="FMHT01000003">
    <property type="protein sequence ID" value="SCL19521.1"/>
    <property type="molecule type" value="Genomic_DNA"/>
</dbReference>
<feature type="compositionally biased region" description="Low complexity" evidence="1">
    <location>
        <begin position="123"/>
        <end position="137"/>
    </location>
</feature>
<keyword evidence="2" id="KW-0472">Membrane</keyword>
<evidence type="ECO:0000256" key="1">
    <source>
        <dbReference type="SAM" id="MobiDB-lite"/>
    </source>
</evidence>
<dbReference type="STRING" id="145857.GA0070616_1762"/>
<feature type="compositionally biased region" description="Low complexity" evidence="1">
    <location>
        <begin position="70"/>
        <end position="91"/>
    </location>
</feature>
<feature type="transmembrane region" description="Helical" evidence="2">
    <location>
        <begin position="37"/>
        <end position="57"/>
    </location>
</feature>
<dbReference type="Proteomes" id="UP000199699">
    <property type="component" value="Unassembled WGS sequence"/>
</dbReference>
<proteinExistence type="predicted"/>
<evidence type="ECO:0000256" key="2">
    <source>
        <dbReference type="SAM" id="Phobius"/>
    </source>
</evidence>
<evidence type="ECO:0000313" key="3">
    <source>
        <dbReference type="EMBL" id="SCL19521.1"/>
    </source>
</evidence>
<evidence type="ECO:0000313" key="4">
    <source>
        <dbReference type="Proteomes" id="UP000199699"/>
    </source>
</evidence>
<accession>A0A1C6RR26</accession>
<keyword evidence="2" id="KW-0812">Transmembrane</keyword>
<name>A0A1C6RR26_9ACTN</name>
<sequence>MKAHRTDLVSFAFGLLFVALSAWWLLAQMLGLVLPAVGWFLAGGLIMVGVLGLVGALRSSRSPAPPPTEPATTEPATTEPATTEPATTAAPVASADPTLDLTADQPWSPAAGPVTGEPGGGAAPSSGPPSAGRGAVG</sequence>
<organism evidence="3 4">
    <name type="scientific">Micromonospora nigra</name>
    <dbReference type="NCBI Taxonomy" id="145857"/>
    <lineage>
        <taxon>Bacteria</taxon>
        <taxon>Bacillati</taxon>
        <taxon>Actinomycetota</taxon>
        <taxon>Actinomycetes</taxon>
        <taxon>Micromonosporales</taxon>
        <taxon>Micromonosporaceae</taxon>
        <taxon>Micromonospora</taxon>
    </lineage>
</organism>
<gene>
    <name evidence="3" type="ORF">GA0070616_1762</name>
</gene>
<dbReference type="AlphaFoldDB" id="A0A1C6RR26"/>
<keyword evidence="2" id="KW-1133">Transmembrane helix</keyword>